<dbReference type="EMBL" id="JBFXLU010000073">
    <property type="protein sequence ID" value="KAL2845291.1"/>
    <property type="molecule type" value="Genomic_DNA"/>
</dbReference>
<dbReference type="Proteomes" id="UP001610446">
    <property type="component" value="Unassembled WGS sequence"/>
</dbReference>
<name>A0ABR4JZQ9_9EURO</name>
<gene>
    <name evidence="1" type="ORF">BJY01DRAFT_247764</name>
</gene>
<organism evidence="1 2">
    <name type="scientific">Aspergillus pseudoustus</name>
    <dbReference type="NCBI Taxonomy" id="1810923"/>
    <lineage>
        <taxon>Eukaryota</taxon>
        <taxon>Fungi</taxon>
        <taxon>Dikarya</taxon>
        <taxon>Ascomycota</taxon>
        <taxon>Pezizomycotina</taxon>
        <taxon>Eurotiomycetes</taxon>
        <taxon>Eurotiomycetidae</taxon>
        <taxon>Eurotiales</taxon>
        <taxon>Aspergillaceae</taxon>
        <taxon>Aspergillus</taxon>
        <taxon>Aspergillus subgen. Nidulantes</taxon>
    </lineage>
</organism>
<protein>
    <recommendedName>
        <fullName evidence="3">F-box domain-containing protein</fullName>
    </recommendedName>
</protein>
<comment type="caution">
    <text evidence="1">The sequence shown here is derived from an EMBL/GenBank/DDBJ whole genome shotgun (WGS) entry which is preliminary data.</text>
</comment>
<proteinExistence type="predicted"/>
<evidence type="ECO:0000313" key="2">
    <source>
        <dbReference type="Proteomes" id="UP001610446"/>
    </source>
</evidence>
<sequence>MRDPADLPPELFTLILGHVLADAGVKHACQLSLLSHRWHQCLLPLIYRKWVYDGVNHSFSSLWSFLLTVLRSQHIAGMVRSLVIGNWGFNPHTALNQEFTHTLHDSEYVRDAVRRAGISALEEEIFASLSRGDRRPLMALLLTCLPNITMIDAHVPQSDPALGAVLRLALERQRNALEEGGDIESGTAPLAHLRSLGLWGEVRIETDPNLDDESGVSAPVYLYDIWPVVFFPALEILRIVEVDFMGAMELLQVQGQEDKRCSNIRHLTLVQRLNRFRGWDAQETGEDFEAFMGVFSGLKSFAASVENPHWYGYVKTDPNLCIPNPVLWRILKRHADSLESLDLYRKATGTLAEMGRLGPLTDFTRLRHLYFAPELFYGYRDSHDPTLSLKDVLPLSSSRTLESLSLYSTVDQLPQVLGLQHGNIIDDQPQHILLNKTFPALKTFRVRQGILFNFKINRVWEPFEAALRRSGVRVAVLGGQCGLDCLVKGCGLPLGGTCPAFWEESYGLRESGQLRWRTVDEQIDPWMEE</sequence>
<accession>A0ABR4JZQ9</accession>
<keyword evidence="2" id="KW-1185">Reference proteome</keyword>
<evidence type="ECO:0000313" key="1">
    <source>
        <dbReference type="EMBL" id="KAL2845291.1"/>
    </source>
</evidence>
<reference evidence="1 2" key="1">
    <citation type="submission" date="2024-07" db="EMBL/GenBank/DDBJ databases">
        <title>Section-level genome sequencing and comparative genomics of Aspergillus sections Usti and Cavernicolus.</title>
        <authorList>
            <consortium name="Lawrence Berkeley National Laboratory"/>
            <person name="Nybo J.L."/>
            <person name="Vesth T.C."/>
            <person name="Theobald S."/>
            <person name="Frisvad J.C."/>
            <person name="Larsen T.O."/>
            <person name="Kjaerboelling I."/>
            <person name="Rothschild-Mancinelli K."/>
            <person name="Lyhne E.K."/>
            <person name="Kogle M.E."/>
            <person name="Barry K."/>
            <person name="Clum A."/>
            <person name="Na H."/>
            <person name="Ledsgaard L."/>
            <person name="Lin J."/>
            <person name="Lipzen A."/>
            <person name="Kuo A."/>
            <person name="Riley R."/>
            <person name="Mondo S."/>
            <person name="Labutti K."/>
            <person name="Haridas S."/>
            <person name="Pangalinan J."/>
            <person name="Salamov A.A."/>
            <person name="Simmons B.A."/>
            <person name="Magnuson J.K."/>
            <person name="Chen J."/>
            <person name="Drula E."/>
            <person name="Henrissat B."/>
            <person name="Wiebenga A."/>
            <person name="Lubbers R.J."/>
            <person name="Gomes A.C."/>
            <person name="Makela M.R."/>
            <person name="Stajich J."/>
            <person name="Grigoriev I.V."/>
            <person name="Mortensen U.H."/>
            <person name="De Vries R.P."/>
            <person name="Baker S.E."/>
            <person name="Andersen M.R."/>
        </authorList>
    </citation>
    <scope>NUCLEOTIDE SEQUENCE [LARGE SCALE GENOMIC DNA]</scope>
    <source>
        <strain evidence="1 2">CBS 123904</strain>
    </source>
</reference>
<evidence type="ECO:0008006" key="3">
    <source>
        <dbReference type="Google" id="ProtNLM"/>
    </source>
</evidence>